<comment type="similarity">
    <text evidence="2">Belongs to the SusD family.</text>
</comment>
<name>A0A415Q9B7_9BACT</name>
<feature type="domain" description="RagB/SusD" evidence="7">
    <location>
        <begin position="327"/>
        <end position="474"/>
    </location>
</feature>
<keyword evidence="3 6" id="KW-0732">Signal</keyword>
<keyword evidence="5" id="KW-0998">Cell outer membrane</keyword>
<evidence type="ECO:0000256" key="2">
    <source>
        <dbReference type="ARBA" id="ARBA00006275"/>
    </source>
</evidence>
<evidence type="ECO:0000256" key="6">
    <source>
        <dbReference type="SAM" id="SignalP"/>
    </source>
</evidence>
<dbReference type="GO" id="GO:0009279">
    <property type="term" value="C:cell outer membrane"/>
    <property type="evidence" value="ECO:0007669"/>
    <property type="project" value="UniProtKB-SubCell"/>
</dbReference>
<evidence type="ECO:0000259" key="8">
    <source>
        <dbReference type="Pfam" id="PF14322"/>
    </source>
</evidence>
<evidence type="ECO:0000259" key="7">
    <source>
        <dbReference type="Pfam" id="PF07980"/>
    </source>
</evidence>
<dbReference type="Pfam" id="PF14322">
    <property type="entry name" value="SusD-like_3"/>
    <property type="match status" value="1"/>
</dbReference>
<evidence type="ECO:0000313" key="10">
    <source>
        <dbReference type="Proteomes" id="UP000286038"/>
    </source>
</evidence>
<proteinExistence type="inferred from homology"/>
<keyword evidence="4" id="KW-0472">Membrane</keyword>
<dbReference type="AlphaFoldDB" id="A0A415Q9B7"/>
<dbReference type="InterPro" id="IPR012944">
    <property type="entry name" value="SusD_RagB_dom"/>
</dbReference>
<dbReference type="Proteomes" id="UP000286038">
    <property type="component" value="Unassembled WGS sequence"/>
</dbReference>
<protein>
    <submittedName>
        <fullName evidence="9">RagB/SusD family nutrient uptake outer membrane protein</fullName>
    </submittedName>
</protein>
<evidence type="ECO:0000256" key="4">
    <source>
        <dbReference type="ARBA" id="ARBA00023136"/>
    </source>
</evidence>
<dbReference type="SUPFAM" id="SSF48452">
    <property type="entry name" value="TPR-like"/>
    <property type="match status" value="1"/>
</dbReference>
<dbReference type="Pfam" id="PF07980">
    <property type="entry name" value="SusD_RagB"/>
    <property type="match status" value="1"/>
</dbReference>
<evidence type="ECO:0000313" key="9">
    <source>
        <dbReference type="EMBL" id="RHM37932.1"/>
    </source>
</evidence>
<gene>
    <name evidence="9" type="ORF">DWZ68_18190</name>
</gene>
<evidence type="ECO:0000256" key="3">
    <source>
        <dbReference type="ARBA" id="ARBA00022729"/>
    </source>
</evidence>
<dbReference type="PROSITE" id="PS51257">
    <property type="entry name" value="PROKAR_LIPOPROTEIN"/>
    <property type="match status" value="1"/>
</dbReference>
<sequence>MKYTVFLFMVLLFFCSCEDFLTEEPETEVTNNNFWKTEKDLEVGVNGMYKIFRFNHGNNVSVHLRDRGLVFDGLGTWAKPSNNDLSGAWGQSSCTHWEMDYQVIMNANLVLDNISRAEGVDPVRYRFYEGQALALRAYMYFYILRHWGDVPLILHVEDVGEKARTPWQEVAEFCISDLKQAASMLPVATEMKDSDGNPITSKLFISRGTCHAILAHLYAWKAALNKEPGLNKTAILYCDSVISDHSYALAGNVKEVCEVVIKGNSPEGIFEADYEDTEYDLKSWGSYVAGYCQFWPIVPGTTPASARRGLTIMNKTVYALYPDEKDQRREEYFYKLDSMARVATSITKGNAYPRKYRHTLLYTSGSSIGKMRAYEDNEIIIRLADIILLRAELKNKTGDTGGAIADLNLIRERAGCSPYSGEVDGDLANAIQDERDREFFCEGVSIRYFDIVRNGMFRERLRGNFKTLTDQDVADGALFVPVGELAFSDNTLMRQTPYWKRNGFDN</sequence>
<dbReference type="EMBL" id="QRPV01000050">
    <property type="protein sequence ID" value="RHM37932.1"/>
    <property type="molecule type" value="Genomic_DNA"/>
</dbReference>
<accession>A0A415Q9B7</accession>
<comment type="subcellular location">
    <subcellularLocation>
        <location evidence="1">Cell outer membrane</location>
    </subcellularLocation>
</comment>
<dbReference type="Gene3D" id="1.25.40.390">
    <property type="match status" value="1"/>
</dbReference>
<organism evidence="9 10">
    <name type="scientific">Butyricimonas virosa</name>
    <dbReference type="NCBI Taxonomy" id="544645"/>
    <lineage>
        <taxon>Bacteria</taxon>
        <taxon>Pseudomonadati</taxon>
        <taxon>Bacteroidota</taxon>
        <taxon>Bacteroidia</taxon>
        <taxon>Bacteroidales</taxon>
        <taxon>Odoribacteraceae</taxon>
        <taxon>Butyricimonas</taxon>
    </lineage>
</organism>
<feature type="chain" id="PRO_5019255219" evidence="6">
    <location>
        <begin position="22"/>
        <end position="506"/>
    </location>
</feature>
<feature type="domain" description="SusD-like N-terminal" evidence="8">
    <location>
        <begin position="20"/>
        <end position="190"/>
    </location>
</feature>
<feature type="signal peptide" evidence="6">
    <location>
        <begin position="1"/>
        <end position="21"/>
    </location>
</feature>
<reference evidence="9 10" key="1">
    <citation type="submission" date="2018-08" db="EMBL/GenBank/DDBJ databases">
        <title>A genome reference for cultivated species of the human gut microbiota.</title>
        <authorList>
            <person name="Zou Y."/>
            <person name="Xue W."/>
            <person name="Luo G."/>
        </authorList>
    </citation>
    <scope>NUCLEOTIDE SEQUENCE [LARGE SCALE GENOMIC DNA]</scope>
    <source>
        <strain evidence="9 10">AF34-33</strain>
    </source>
</reference>
<comment type="caution">
    <text evidence="9">The sequence shown here is derived from an EMBL/GenBank/DDBJ whole genome shotgun (WGS) entry which is preliminary data.</text>
</comment>
<dbReference type="InterPro" id="IPR011990">
    <property type="entry name" value="TPR-like_helical_dom_sf"/>
</dbReference>
<dbReference type="CDD" id="cd08977">
    <property type="entry name" value="SusD"/>
    <property type="match status" value="1"/>
</dbReference>
<evidence type="ECO:0000256" key="5">
    <source>
        <dbReference type="ARBA" id="ARBA00023237"/>
    </source>
</evidence>
<dbReference type="RefSeq" id="WP_118451137.1">
    <property type="nucleotide sequence ID" value="NZ_CABJDM010000050.1"/>
</dbReference>
<evidence type="ECO:0000256" key="1">
    <source>
        <dbReference type="ARBA" id="ARBA00004442"/>
    </source>
</evidence>
<dbReference type="InterPro" id="IPR033985">
    <property type="entry name" value="SusD-like_N"/>
</dbReference>